<accession>A0ABV8RI82</accession>
<reference evidence="3" key="1">
    <citation type="journal article" date="2019" name="Int. J. Syst. Evol. Microbiol.">
        <title>The Global Catalogue of Microorganisms (GCM) 10K type strain sequencing project: providing services to taxonomists for standard genome sequencing and annotation.</title>
        <authorList>
            <consortium name="The Broad Institute Genomics Platform"/>
            <consortium name="The Broad Institute Genome Sequencing Center for Infectious Disease"/>
            <person name="Wu L."/>
            <person name="Ma J."/>
        </authorList>
    </citation>
    <scope>NUCLEOTIDE SEQUENCE [LARGE SCALE GENOMIC DNA]</scope>
    <source>
        <strain evidence="3">CECT 8531</strain>
    </source>
</reference>
<keyword evidence="1" id="KW-0472">Membrane</keyword>
<dbReference type="RefSeq" id="WP_381424348.1">
    <property type="nucleotide sequence ID" value="NZ_JBHSDH010000013.1"/>
</dbReference>
<keyword evidence="1" id="KW-1133">Transmembrane helix</keyword>
<feature type="transmembrane region" description="Helical" evidence="1">
    <location>
        <begin position="6"/>
        <end position="25"/>
    </location>
</feature>
<evidence type="ECO:0000256" key="1">
    <source>
        <dbReference type="SAM" id="Phobius"/>
    </source>
</evidence>
<dbReference type="Proteomes" id="UP001595887">
    <property type="component" value="Unassembled WGS sequence"/>
</dbReference>
<protein>
    <submittedName>
        <fullName evidence="2">Uncharacterized protein</fullName>
    </submittedName>
</protein>
<proteinExistence type="predicted"/>
<keyword evidence="1" id="KW-0812">Transmembrane</keyword>
<sequence length="81" mass="9018">MSPDNAIIIFMSLGLAAVFLALVIGMDNQDAERIMENISGLTPKAKRAARNRKLEDMTKLADDAIKARDMGERMPPPLQRY</sequence>
<keyword evidence="3" id="KW-1185">Reference proteome</keyword>
<name>A0ABV8RI82_9SPHN</name>
<evidence type="ECO:0000313" key="2">
    <source>
        <dbReference type="EMBL" id="MFC4293103.1"/>
    </source>
</evidence>
<dbReference type="EMBL" id="JBHSDH010000013">
    <property type="protein sequence ID" value="MFC4293103.1"/>
    <property type="molecule type" value="Genomic_DNA"/>
</dbReference>
<evidence type="ECO:0000313" key="3">
    <source>
        <dbReference type="Proteomes" id="UP001595887"/>
    </source>
</evidence>
<comment type="caution">
    <text evidence="2">The sequence shown here is derived from an EMBL/GenBank/DDBJ whole genome shotgun (WGS) entry which is preliminary data.</text>
</comment>
<organism evidence="2 3">
    <name type="scientific">Sphingorhabdus arenilitoris</name>
    <dbReference type="NCBI Taxonomy" id="1490041"/>
    <lineage>
        <taxon>Bacteria</taxon>
        <taxon>Pseudomonadati</taxon>
        <taxon>Pseudomonadota</taxon>
        <taxon>Alphaproteobacteria</taxon>
        <taxon>Sphingomonadales</taxon>
        <taxon>Sphingomonadaceae</taxon>
        <taxon>Sphingorhabdus</taxon>
    </lineage>
</organism>
<gene>
    <name evidence="2" type="ORF">ACFOWX_11820</name>
</gene>